<dbReference type="InterPro" id="IPR008278">
    <property type="entry name" value="4-PPantetheinyl_Trfase_dom"/>
</dbReference>
<dbReference type="InterPro" id="IPR002582">
    <property type="entry name" value="ACPS"/>
</dbReference>
<dbReference type="SUPFAM" id="SSF56214">
    <property type="entry name" value="4'-phosphopantetheinyl transferase"/>
    <property type="match status" value="1"/>
</dbReference>
<feature type="binding site" evidence="8">
    <location>
        <position position="54"/>
    </location>
    <ligand>
        <name>Mg(2+)</name>
        <dbReference type="ChEBI" id="CHEBI:18420"/>
    </ligand>
</feature>
<name>A0A7C5X1G4_9AQUI</name>
<dbReference type="HAMAP" id="MF_00101">
    <property type="entry name" value="AcpS"/>
    <property type="match status" value="1"/>
</dbReference>
<keyword evidence="7 8" id="KW-0275">Fatty acid biosynthesis</keyword>
<accession>A0A7C5X1G4</accession>
<reference evidence="10" key="1">
    <citation type="journal article" date="2020" name="mSystems">
        <title>Genome- and Community-Level Interaction Insights into Carbon Utilization and Element Cycling Functions of Hydrothermarchaeota in Hydrothermal Sediment.</title>
        <authorList>
            <person name="Zhou Z."/>
            <person name="Liu Y."/>
            <person name="Xu W."/>
            <person name="Pan J."/>
            <person name="Luo Z.H."/>
            <person name="Li M."/>
        </authorList>
    </citation>
    <scope>NUCLEOTIDE SEQUENCE [LARGE SCALE GENOMIC DNA]</scope>
    <source>
        <strain evidence="10">SpSt-114</strain>
    </source>
</reference>
<evidence type="ECO:0000256" key="2">
    <source>
        <dbReference type="ARBA" id="ARBA00022679"/>
    </source>
</evidence>
<comment type="subcellular location">
    <subcellularLocation>
        <location evidence="8">Cytoplasm</location>
    </subcellularLocation>
</comment>
<dbReference type="Gene3D" id="3.90.470.20">
    <property type="entry name" value="4'-phosphopantetheinyl transferase domain"/>
    <property type="match status" value="1"/>
</dbReference>
<dbReference type="EMBL" id="DSAC01000062">
    <property type="protein sequence ID" value="HHO74011.1"/>
    <property type="molecule type" value="Genomic_DNA"/>
</dbReference>
<feature type="domain" description="4'-phosphopantetheinyl transferase" evidence="9">
    <location>
        <begin position="2"/>
        <end position="111"/>
    </location>
</feature>
<dbReference type="GO" id="GO:0000287">
    <property type="term" value="F:magnesium ion binding"/>
    <property type="evidence" value="ECO:0007669"/>
    <property type="project" value="UniProtKB-UniRule"/>
</dbReference>
<comment type="similarity">
    <text evidence="8">Belongs to the P-Pant transferase superfamily. AcpS family.</text>
</comment>
<protein>
    <recommendedName>
        <fullName evidence="8">Holo-[acyl-carrier-protein] synthase</fullName>
        <shortName evidence="8">Holo-ACP synthase</shortName>
        <ecNumber evidence="8">2.7.8.7</ecNumber>
    </recommendedName>
    <alternativeName>
        <fullName evidence="8">4'-phosphopantetheinyl transferase AcpS</fullName>
    </alternativeName>
</protein>
<dbReference type="NCBIfam" id="TIGR00516">
    <property type="entry name" value="acpS"/>
    <property type="match status" value="1"/>
</dbReference>
<dbReference type="Pfam" id="PF01648">
    <property type="entry name" value="ACPS"/>
    <property type="match status" value="1"/>
</dbReference>
<keyword evidence="4 8" id="KW-0276">Fatty acid metabolism</keyword>
<organism evidence="10">
    <name type="scientific">Thermocrinis ruber</name>
    <dbReference type="NCBI Taxonomy" id="75906"/>
    <lineage>
        <taxon>Bacteria</taxon>
        <taxon>Pseudomonadati</taxon>
        <taxon>Aquificota</taxon>
        <taxon>Aquificia</taxon>
        <taxon>Aquificales</taxon>
        <taxon>Aquificaceae</taxon>
        <taxon>Thermocrinis</taxon>
    </lineage>
</organism>
<evidence type="ECO:0000256" key="5">
    <source>
        <dbReference type="ARBA" id="ARBA00022842"/>
    </source>
</evidence>
<comment type="function">
    <text evidence="8">Transfers the 4'-phosphopantetheine moiety from coenzyme A to a Ser of acyl-carrier-protein.</text>
</comment>
<dbReference type="InterPro" id="IPR004568">
    <property type="entry name" value="Ppantetheine-prot_Trfase_dom"/>
</dbReference>
<dbReference type="GO" id="GO:0005737">
    <property type="term" value="C:cytoplasm"/>
    <property type="evidence" value="ECO:0007669"/>
    <property type="project" value="UniProtKB-SubCell"/>
</dbReference>
<evidence type="ECO:0000256" key="6">
    <source>
        <dbReference type="ARBA" id="ARBA00023098"/>
    </source>
</evidence>
<dbReference type="GO" id="GO:0008897">
    <property type="term" value="F:holo-[acyl-carrier-protein] synthase activity"/>
    <property type="evidence" value="ECO:0007669"/>
    <property type="project" value="UniProtKB-UniRule"/>
</dbReference>
<keyword evidence="8" id="KW-0963">Cytoplasm</keyword>
<evidence type="ECO:0000256" key="3">
    <source>
        <dbReference type="ARBA" id="ARBA00022723"/>
    </source>
</evidence>
<dbReference type="AlphaFoldDB" id="A0A7C5X1G4"/>
<comment type="caution">
    <text evidence="10">The sequence shown here is derived from an EMBL/GenBank/DDBJ whole genome shotgun (WGS) entry which is preliminary data.</text>
</comment>
<dbReference type="InterPro" id="IPR037143">
    <property type="entry name" value="4-PPantetheinyl_Trfase_dom_sf"/>
</dbReference>
<keyword evidence="1 8" id="KW-0444">Lipid biosynthesis</keyword>
<keyword evidence="6 8" id="KW-0443">Lipid metabolism</keyword>
<gene>
    <name evidence="8 10" type="primary">acpS</name>
    <name evidence="10" type="ORF">ENN04_05155</name>
</gene>
<keyword evidence="3 8" id="KW-0479">Metal-binding</keyword>
<feature type="binding site" evidence="8">
    <location>
        <position position="5"/>
    </location>
    <ligand>
        <name>Mg(2+)</name>
        <dbReference type="ChEBI" id="CHEBI:18420"/>
    </ligand>
</feature>
<evidence type="ECO:0000313" key="10">
    <source>
        <dbReference type="EMBL" id="HHO74011.1"/>
    </source>
</evidence>
<comment type="cofactor">
    <cofactor evidence="8">
        <name>Mg(2+)</name>
        <dbReference type="ChEBI" id="CHEBI:18420"/>
    </cofactor>
</comment>
<proteinExistence type="inferred from homology"/>
<evidence type="ECO:0000256" key="1">
    <source>
        <dbReference type="ARBA" id="ARBA00022516"/>
    </source>
</evidence>
<evidence type="ECO:0000256" key="8">
    <source>
        <dbReference type="HAMAP-Rule" id="MF_00101"/>
    </source>
</evidence>
<evidence type="ECO:0000256" key="4">
    <source>
        <dbReference type="ARBA" id="ARBA00022832"/>
    </source>
</evidence>
<dbReference type="GO" id="GO:0006633">
    <property type="term" value="P:fatty acid biosynthetic process"/>
    <property type="evidence" value="ECO:0007669"/>
    <property type="project" value="UniProtKB-UniRule"/>
</dbReference>
<evidence type="ECO:0000256" key="7">
    <source>
        <dbReference type="ARBA" id="ARBA00023160"/>
    </source>
</evidence>
<comment type="catalytic activity">
    <reaction evidence="8">
        <text>apo-[ACP] + CoA = holo-[ACP] + adenosine 3',5'-bisphosphate + H(+)</text>
        <dbReference type="Rhea" id="RHEA:12068"/>
        <dbReference type="Rhea" id="RHEA-COMP:9685"/>
        <dbReference type="Rhea" id="RHEA-COMP:9690"/>
        <dbReference type="ChEBI" id="CHEBI:15378"/>
        <dbReference type="ChEBI" id="CHEBI:29999"/>
        <dbReference type="ChEBI" id="CHEBI:57287"/>
        <dbReference type="ChEBI" id="CHEBI:58343"/>
        <dbReference type="ChEBI" id="CHEBI:64479"/>
        <dbReference type="EC" id="2.7.8.7"/>
    </reaction>
</comment>
<sequence>MIGVDIVSNERIRKAVEKFGERFLKRIYTPLELEYCKKQADWIACLSARWAGKEAVLKAVYQSKGIVLRFSEIEILGDFGKPAKVRLLREELKDLQVLISLSHEREYSVAISFIITNGGFL</sequence>
<keyword evidence="5 8" id="KW-0460">Magnesium</keyword>
<evidence type="ECO:0000259" key="9">
    <source>
        <dbReference type="Pfam" id="PF01648"/>
    </source>
</evidence>
<keyword evidence="2 8" id="KW-0808">Transferase</keyword>
<dbReference type="NCBIfam" id="TIGR00556">
    <property type="entry name" value="pantethn_trn"/>
    <property type="match status" value="1"/>
</dbReference>
<dbReference type="EC" id="2.7.8.7" evidence="8"/>